<feature type="domain" description="Isochorismatase-like" evidence="2">
    <location>
        <begin position="3"/>
        <end position="167"/>
    </location>
</feature>
<dbReference type="GO" id="GO:0016787">
    <property type="term" value="F:hydrolase activity"/>
    <property type="evidence" value="ECO:0007669"/>
    <property type="project" value="UniProtKB-KW"/>
</dbReference>
<name>A0A7C4GJQ5_9BACT</name>
<dbReference type="PANTHER" id="PTHR43540:SF6">
    <property type="entry name" value="ISOCHORISMATASE-LIKE DOMAIN-CONTAINING PROTEIN"/>
    <property type="match status" value="1"/>
</dbReference>
<accession>A0A7C4GJQ5</accession>
<evidence type="ECO:0000259" key="2">
    <source>
        <dbReference type="Pfam" id="PF00857"/>
    </source>
</evidence>
<gene>
    <name evidence="3" type="ORF">ENT77_04145</name>
</gene>
<dbReference type="SUPFAM" id="SSF52499">
    <property type="entry name" value="Isochorismatase-like hydrolases"/>
    <property type="match status" value="1"/>
</dbReference>
<evidence type="ECO:0000256" key="1">
    <source>
        <dbReference type="ARBA" id="ARBA00022801"/>
    </source>
</evidence>
<reference evidence="3" key="1">
    <citation type="journal article" date="2020" name="mSystems">
        <title>Genome- and Community-Level Interaction Insights into Carbon Utilization and Element Cycling Functions of Hydrothermarchaeota in Hydrothermal Sediment.</title>
        <authorList>
            <person name="Zhou Z."/>
            <person name="Liu Y."/>
            <person name="Xu W."/>
            <person name="Pan J."/>
            <person name="Luo Z.H."/>
            <person name="Li M."/>
        </authorList>
    </citation>
    <scope>NUCLEOTIDE SEQUENCE [LARGE SCALE GENOMIC DNA]</scope>
    <source>
        <strain evidence="3">SpSt-609</strain>
    </source>
</reference>
<keyword evidence="1 3" id="KW-0378">Hydrolase</keyword>
<dbReference type="InterPro" id="IPR036380">
    <property type="entry name" value="Isochorismatase-like_sf"/>
</dbReference>
<dbReference type="InterPro" id="IPR050272">
    <property type="entry name" value="Isochorismatase-like_hydrls"/>
</dbReference>
<dbReference type="Gene3D" id="3.40.50.850">
    <property type="entry name" value="Isochorismatase-like"/>
    <property type="match status" value="1"/>
</dbReference>
<sequence length="175" mass="20065">MKALMIIDLQNDFAKPGGALYFNGAERVIEPILELVKKFKDEGLPIIYTRDYHQENDYEFKIWGTHCVGGTYGSEIVDELKEALNGYKKVYEIKKTRYSAFYGTNLEEVLRELGVTEVHVSGLVTHICVLFTVEELRNRGIETVVHVKAVDSFDKSMHEFALKEMKDVLLAKLEE</sequence>
<protein>
    <submittedName>
        <fullName evidence="3">Cysteine hydrolase</fullName>
    </submittedName>
</protein>
<evidence type="ECO:0000313" key="3">
    <source>
        <dbReference type="EMBL" id="HGU40371.1"/>
    </source>
</evidence>
<dbReference type="PANTHER" id="PTHR43540">
    <property type="entry name" value="PEROXYUREIDOACRYLATE/UREIDOACRYLATE AMIDOHYDROLASE-RELATED"/>
    <property type="match status" value="1"/>
</dbReference>
<dbReference type="EMBL" id="DSZY01000020">
    <property type="protein sequence ID" value="HGU40371.1"/>
    <property type="molecule type" value="Genomic_DNA"/>
</dbReference>
<proteinExistence type="predicted"/>
<dbReference type="InterPro" id="IPR000868">
    <property type="entry name" value="Isochorismatase-like_dom"/>
</dbReference>
<organism evidence="3">
    <name type="scientific">Fervidobacterium thailandense</name>
    <dbReference type="NCBI Taxonomy" id="1008305"/>
    <lineage>
        <taxon>Bacteria</taxon>
        <taxon>Thermotogati</taxon>
        <taxon>Thermotogota</taxon>
        <taxon>Thermotogae</taxon>
        <taxon>Thermotogales</taxon>
        <taxon>Fervidobacteriaceae</taxon>
        <taxon>Fervidobacterium</taxon>
    </lineage>
</organism>
<dbReference type="Pfam" id="PF00857">
    <property type="entry name" value="Isochorismatase"/>
    <property type="match status" value="1"/>
</dbReference>
<dbReference type="CDD" id="cd00431">
    <property type="entry name" value="cysteine_hydrolases"/>
    <property type="match status" value="1"/>
</dbReference>
<comment type="caution">
    <text evidence="3">The sequence shown here is derived from an EMBL/GenBank/DDBJ whole genome shotgun (WGS) entry which is preliminary data.</text>
</comment>
<dbReference type="AlphaFoldDB" id="A0A7C4GJQ5"/>